<dbReference type="SUPFAM" id="SSF58104">
    <property type="entry name" value="Methyl-accepting chemotaxis protein (MCP) signaling domain"/>
    <property type="match status" value="1"/>
</dbReference>
<keyword evidence="8" id="KW-0807">Transducer</keyword>
<dbReference type="AlphaFoldDB" id="A0AAU7PQC5"/>
<feature type="domain" description="HAMP" evidence="11">
    <location>
        <begin position="331"/>
        <end position="384"/>
    </location>
</feature>
<organism evidence="12">
    <name type="scientific">Lacrimispora sp. BS-2</name>
    <dbReference type="NCBI Taxonomy" id="3151850"/>
    <lineage>
        <taxon>Bacteria</taxon>
        <taxon>Bacillati</taxon>
        <taxon>Bacillota</taxon>
        <taxon>Clostridia</taxon>
        <taxon>Lachnospirales</taxon>
        <taxon>Lachnospiraceae</taxon>
        <taxon>Lacrimispora</taxon>
    </lineage>
</organism>
<evidence type="ECO:0000256" key="1">
    <source>
        <dbReference type="ARBA" id="ARBA00004651"/>
    </source>
</evidence>
<keyword evidence="3" id="KW-0145">Chemotaxis</keyword>
<keyword evidence="4 9" id="KW-0812">Transmembrane</keyword>
<evidence type="ECO:0000256" key="5">
    <source>
        <dbReference type="ARBA" id="ARBA00022989"/>
    </source>
</evidence>
<evidence type="ECO:0000256" key="4">
    <source>
        <dbReference type="ARBA" id="ARBA00022692"/>
    </source>
</evidence>
<dbReference type="PANTHER" id="PTHR43531:SF11">
    <property type="entry name" value="METHYL-ACCEPTING CHEMOTAXIS PROTEIN 3"/>
    <property type="match status" value="1"/>
</dbReference>
<protein>
    <submittedName>
        <fullName evidence="12">Methyl-accepting chemotaxis protein</fullName>
    </submittedName>
</protein>
<evidence type="ECO:0000313" key="12">
    <source>
        <dbReference type="EMBL" id="XBS54478.1"/>
    </source>
</evidence>
<evidence type="ECO:0000256" key="3">
    <source>
        <dbReference type="ARBA" id="ARBA00022500"/>
    </source>
</evidence>
<evidence type="ECO:0000256" key="7">
    <source>
        <dbReference type="ARBA" id="ARBA00029447"/>
    </source>
</evidence>
<dbReference type="CDD" id="cd12912">
    <property type="entry name" value="PDC2_MCP_like"/>
    <property type="match status" value="1"/>
</dbReference>
<dbReference type="PROSITE" id="PS50885">
    <property type="entry name" value="HAMP"/>
    <property type="match status" value="1"/>
</dbReference>
<comment type="subcellular location">
    <subcellularLocation>
        <location evidence="1">Cell membrane</location>
        <topology evidence="1">Multi-pass membrane protein</topology>
    </subcellularLocation>
</comment>
<dbReference type="Gene3D" id="6.10.340.10">
    <property type="match status" value="1"/>
</dbReference>
<evidence type="ECO:0000256" key="2">
    <source>
        <dbReference type="ARBA" id="ARBA00022475"/>
    </source>
</evidence>
<dbReference type="Pfam" id="PF00672">
    <property type="entry name" value="HAMP"/>
    <property type="match status" value="1"/>
</dbReference>
<dbReference type="CDD" id="cd11386">
    <property type="entry name" value="MCP_signal"/>
    <property type="match status" value="1"/>
</dbReference>
<dbReference type="InterPro" id="IPR003660">
    <property type="entry name" value="HAMP_dom"/>
</dbReference>
<dbReference type="PROSITE" id="PS50111">
    <property type="entry name" value="CHEMOTAXIS_TRANSDUC_2"/>
    <property type="match status" value="1"/>
</dbReference>
<dbReference type="InterPro" id="IPR033479">
    <property type="entry name" value="dCache_1"/>
</dbReference>
<dbReference type="Gene3D" id="1.10.287.950">
    <property type="entry name" value="Methyl-accepting chemotaxis protein"/>
    <property type="match status" value="1"/>
</dbReference>
<dbReference type="GO" id="GO:0005886">
    <property type="term" value="C:plasma membrane"/>
    <property type="evidence" value="ECO:0007669"/>
    <property type="project" value="UniProtKB-SubCell"/>
</dbReference>
<dbReference type="Pfam" id="PF02743">
    <property type="entry name" value="dCache_1"/>
    <property type="match status" value="1"/>
</dbReference>
<feature type="transmembrane region" description="Helical" evidence="9">
    <location>
        <begin position="39"/>
        <end position="63"/>
    </location>
</feature>
<sequence>MKTSGDKKRNLKALLATKRVKPEKTGSKSTFLKSLKMKMLAFIIAIILGLAVTNMVISITVSYKGITDVVKNDLESTGKLVNSLVVQNLNQMKLSVEASSQGGSLKSINSRVVTEYLSNQCKLYGYKDLEVISMDGTITRSASGENIGGKYEVTGYLEKAMNGETSISTTEYNNNNELVIRVATPYEYGVLLGTYDGSVLSALISDLRIGETGNAFIIDNTGTMIANITPELVHDRQNFIELAKSDKSYASVGRMIQTMLSGKTGTGNYEYKGDNRFCFYSPVTGSDGWALGVAASVKETTASIYMVVFAMGVFAVISIVVGCFLAFWFAGSIAGPVSAIAARMKLFTEGDLSSEVPVVKRKDEIGQLADEITSSVHSVKSYITEIAAVLGNIASGDFSQSVGMEFQGDFKVIKDSIDRAEDLLSKTMETISISADEVAKGSTQVSQGAQNLSQGSVEQAASVEELSSSVNEISNSLMSTAKAVEDVNKQAGRVGEAMESGNAQMHEMMQSMDQINRKSKEIEKVNKLIEDIAFQTNILALNAAVEAARAGEAGKGFAVVADEVRNLAGKSANAAKDTSSLVADTIAAVNTGTNIASSTGETLNGVLSETKSMVSAIRRSAEELKEQSDKVTQVTYGIEQISSVVQNNSATAEESAAASEELSGQAEGLRELMSKFRLR</sequence>
<dbReference type="Gene3D" id="3.30.450.20">
    <property type="entry name" value="PAS domain"/>
    <property type="match status" value="1"/>
</dbReference>
<evidence type="ECO:0000259" key="11">
    <source>
        <dbReference type="PROSITE" id="PS50885"/>
    </source>
</evidence>
<name>A0AAU7PQC5_9FIRM</name>
<dbReference type="SMART" id="SM00304">
    <property type="entry name" value="HAMP"/>
    <property type="match status" value="1"/>
</dbReference>
<dbReference type="EMBL" id="CP157940">
    <property type="protein sequence ID" value="XBS54478.1"/>
    <property type="molecule type" value="Genomic_DNA"/>
</dbReference>
<keyword evidence="2" id="KW-1003">Cell membrane</keyword>
<dbReference type="InterPro" id="IPR004089">
    <property type="entry name" value="MCPsignal_dom"/>
</dbReference>
<reference evidence="12" key="1">
    <citation type="submission" date="2024-06" db="EMBL/GenBank/DDBJ databases">
        <title>Lacrimispora cavernae sp. nov., a novel anaerobe isolated from bat guano pile inside a cave.</title>
        <authorList>
            <person name="Miller S.L."/>
            <person name="Lu N."/>
            <person name="King J."/>
            <person name="Sankaranarayanan K."/>
            <person name="Lawson P.A."/>
        </authorList>
    </citation>
    <scope>NUCLEOTIDE SEQUENCE</scope>
    <source>
        <strain evidence="12">BS-2</strain>
    </source>
</reference>
<accession>A0AAU7PQC5</accession>
<dbReference type="GO" id="GO:0006935">
    <property type="term" value="P:chemotaxis"/>
    <property type="evidence" value="ECO:0007669"/>
    <property type="project" value="UniProtKB-KW"/>
</dbReference>
<dbReference type="GO" id="GO:0007165">
    <property type="term" value="P:signal transduction"/>
    <property type="evidence" value="ECO:0007669"/>
    <property type="project" value="UniProtKB-KW"/>
</dbReference>
<feature type="transmembrane region" description="Helical" evidence="9">
    <location>
        <begin position="304"/>
        <end position="330"/>
    </location>
</feature>
<dbReference type="InterPro" id="IPR051310">
    <property type="entry name" value="MCP_chemotaxis"/>
</dbReference>
<evidence type="ECO:0000259" key="10">
    <source>
        <dbReference type="PROSITE" id="PS50111"/>
    </source>
</evidence>
<keyword evidence="6 9" id="KW-0472">Membrane</keyword>
<comment type="similarity">
    <text evidence="7">Belongs to the methyl-accepting chemotaxis (MCP) protein family.</text>
</comment>
<dbReference type="GO" id="GO:0004888">
    <property type="term" value="F:transmembrane signaling receptor activity"/>
    <property type="evidence" value="ECO:0007669"/>
    <property type="project" value="TreeGrafter"/>
</dbReference>
<evidence type="ECO:0000256" key="8">
    <source>
        <dbReference type="PROSITE-ProRule" id="PRU00284"/>
    </source>
</evidence>
<dbReference type="PANTHER" id="PTHR43531">
    <property type="entry name" value="PROTEIN ICFG"/>
    <property type="match status" value="1"/>
</dbReference>
<evidence type="ECO:0000256" key="9">
    <source>
        <dbReference type="SAM" id="Phobius"/>
    </source>
</evidence>
<evidence type="ECO:0000256" key="6">
    <source>
        <dbReference type="ARBA" id="ARBA00023136"/>
    </source>
</evidence>
<proteinExistence type="inferred from homology"/>
<dbReference type="RefSeq" id="WP_349947171.1">
    <property type="nucleotide sequence ID" value="NZ_CP157940.1"/>
</dbReference>
<dbReference type="SMART" id="SM00283">
    <property type="entry name" value="MA"/>
    <property type="match status" value="1"/>
</dbReference>
<feature type="domain" description="Methyl-accepting transducer" evidence="10">
    <location>
        <begin position="434"/>
        <end position="663"/>
    </location>
</feature>
<gene>
    <name evidence="12" type="ORF">ABFV83_01440</name>
</gene>
<dbReference type="CDD" id="cd06225">
    <property type="entry name" value="HAMP"/>
    <property type="match status" value="1"/>
</dbReference>
<dbReference type="Pfam" id="PF00015">
    <property type="entry name" value="MCPsignal"/>
    <property type="match status" value="1"/>
</dbReference>
<keyword evidence="5 9" id="KW-1133">Transmembrane helix</keyword>